<dbReference type="SUPFAM" id="SSF46689">
    <property type="entry name" value="Homeodomain-like"/>
    <property type="match status" value="1"/>
</dbReference>
<dbReference type="GO" id="GO:0005524">
    <property type="term" value="F:ATP binding"/>
    <property type="evidence" value="ECO:0007669"/>
    <property type="project" value="UniProtKB-KW"/>
</dbReference>
<dbReference type="SMART" id="SM00382">
    <property type="entry name" value="AAA"/>
    <property type="match status" value="1"/>
</dbReference>
<dbReference type="Pfam" id="PF25601">
    <property type="entry name" value="AAA_lid_14"/>
    <property type="match status" value="1"/>
</dbReference>
<keyword evidence="4" id="KW-0238">DNA-binding</keyword>
<evidence type="ECO:0000256" key="2">
    <source>
        <dbReference type="ARBA" id="ARBA00022840"/>
    </source>
</evidence>
<dbReference type="InterPro" id="IPR027417">
    <property type="entry name" value="P-loop_NTPase"/>
</dbReference>
<dbReference type="PRINTS" id="PR01590">
    <property type="entry name" value="HTHFIS"/>
</dbReference>
<dbReference type="InterPro" id="IPR002197">
    <property type="entry name" value="HTH_Fis"/>
</dbReference>
<dbReference type="FunFam" id="3.40.50.300:FF:000006">
    <property type="entry name" value="DNA-binding transcriptional regulator NtrC"/>
    <property type="match status" value="1"/>
</dbReference>
<keyword evidence="8" id="KW-1185">Reference proteome</keyword>
<dbReference type="PANTHER" id="PTHR32071">
    <property type="entry name" value="TRANSCRIPTIONAL REGULATORY PROTEIN"/>
    <property type="match status" value="1"/>
</dbReference>
<keyword evidence="1" id="KW-0547">Nucleotide-binding</keyword>
<dbReference type="Pfam" id="PF02954">
    <property type="entry name" value="HTH_8"/>
    <property type="match status" value="1"/>
</dbReference>
<dbReference type="SUPFAM" id="SSF52540">
    <property type="entry name" value="P-loop containing nucleoside triphosphate hydrolases"/>
    <property type="match status" value="1"/>
</dbReference>
<keyword evidence="5" id="KW-0804">Transcription</keyword>
<dbReference type="Gene3D" id="3.40.50.300">
    <property type="entry name" value="P-loop containing nucleotide triphosphate hydrolases"/>
    <property type="match status" value="1"/>
</dbReference>
<dbReference type="InterPro" id="IPR058031">
    <property type="entry name" value="AAA_lid_NorR"/>
</dbReference>
<dbReference type="Proteomes" id="UP000231632">
    <property type="component" value="Unassembled WGS sequence"/>
</dbReference>
<keyword evidence="2" id="KW-0067">ATP-binding</keyword>
<dbReference type="PROSITE" id="PS00675">
    <property type="entry name" value="SIGMA54_INTERACT_1"/>
    <property type="match status" value="1"/>
</dbReference>
<protein>
    <submittedName>
        <fullName evidence="7">Two-component system, NtrC family, response regulator AtoC</fullName>
    </submittedName>
</protein>
<name>A0A1L8CM78_9PROT</name>
<dbReference type="InterPro" id="IPR002078">
    <property type="entry name" value="Sigma_54_int"/>
</dbReference>
<dbReference type="InterPro" id="IPR003593">
    <property type="entry name" value="AAA+_ATPase"/>
</dbReference>
<dbReference type="InterPro" id="IPR025662">
    <property type="entry name" value="Sigma_54_int_dom_ATP-bd_1"/>
</dbReference>
<gene>
    <name evidence="7" type="ORF">MMIC_P0974</name>
</gene>
<keyword evidence="3" id="KW-0805">Transcription regulation</keyword>
<dbReference type="Gene3D" id="1.10.8.60">
    <property type="match status" value="1"/>
</dbReference>
<organism evidence="7 8">
    <name type="scientific">Mariprofundus micogutta</name>
    <dbReference type="NCBI Taxonomy" id="1921010"/>
    <lineage>
        <taxon>Bacteria</taxon>
        <taxon>Pseudomonadati</taxon>
        <taxon>Pseudomonadota</taxon>
        <taxon>Candidatius Mariprofundia</taxon>
        <taxon>Mariprofundales</taxon>
        <taxon>Mariprofundaceae</taxon>
        <taxon>Mariprofundus</taxon>
    </lineage>
</organism>
<evidence type="ECO:0000256" key="5">
    <source>
        <dbReference type="ARBA" id="ARBA00023163"/>
    </source>
</evidence>
<dbReference type="InterPro" id="IPR009057">
    <property type="entry name" value="Homeodomain-like_sf"/>
</dbReference>
<evidence type="ECO:0000256" key="4">
    <source>
        <dbReference type="ARBA" id="ARBA00023125"/>
    </source>
</evidence>
<dbReference type="InterPro" id="IPR011006">
    <property type="entry name" value="CheY-like_superfamily"/>
</dbReference>
<accession>A0A1L8CM78</accession>
<dbReference type="GO" id="GO:0043565">
    <property type="term" value="F:sequence-specific DNA binding"/>
    <property type="evidence" value="ECO:0007669"/>
    <property type="project" value="InterPro"/>
</dbReference>
<evidence type="ECO:0000313" key="7">
    <source>
        <dbReference type="EMBL" id="GAV20013.1"/>
    </source>
</evidence>
<proteinExistence type="predicted"/>
<dbReference type="GO" id="GO:0006355">
    <property type="term" value="P:regulation of DNA-templated transcription"/>
    <property type="evidence" value="ECO:0007669"/>
    <property type="project" value="InterPro"/>
</dbReference>
<dbReference type="AlphaFoldDB" id="A0A1L8CM78"/>
<dbReference type="InterPro" id="IPR025943">
    <property type="entry name" value="Sigma_54_int_dom_ATP-bd_2"/>
</dbReference>
<sequence length="453" mass="50595">MSLSKIVLIGFPQHEDAELRVQLGKLLPDTFIESPPAETFDLQCSNDTLIFIWDSVTSPSIVRRLFDHNPQANIVVLSHNGQSERAADLMHLGAIDYRILPVPDDVLEIYIRKSGHQSALAQQASEQQSSAKNKQDVFVTEDIETRRLLDRVALIAPSCASVLVIGESGTGKERLSRYVHACSNRNDQNFIAINCAAIPEGVLEAELFGHEKGAFTGATAARPGKFELAHEGTLLLDEITEMPIHLQAKLLRVLQEGEVDRLGGRKPVKIDVRVIATSNRDITKAVQNGEFRQDLYYRLNVVTIQLPPLRDRRGDILPLAMHFLERFSQMYKRPAPQLSEQAIQHLSTHPWPGNARELENCMHRAFLMAMDSRIDVEHLALDFVPDNFNNEENNSSDAVQAGVSIRDMERALIEKTLVHVQGNRTEAAELLGISIRTLRNKLHGYESGMSLAG</sequence>
<reference evidence="7 8" key="1">
    <citation type="journal article" date="2017" name="Arch. Microbiol.">
        <title>Mariprofundus micogutta sp. nov., a novel iron-oxidizing zetaproteobacterium isolated from a deep-sea hydrothermal field at the Bayonnaise knoll of the Izu-Ogasawara arc, and a description of Mariprofundales ord. nov. and Zetaproteobacteria classis nov.</title>
        <authorList>
            <person name="Makita H."/>
            <person name="Tanaka E."/>
            <person name="Mitsunobu S."/>
            <person name="Miyazaki M."/>
            <person name="Nunoura T."/>
            <person name="Uematsu K."/>
            <person name="Takaki Y."/>
            <person name="Nishi S."/>
            <person name="Shimamura S."/>
            <person name="Takai K."/>
        </authorList>
    </citation>
    <scope>NUCLEOTIDE SEQUENCE [LARGE SCALE GENOMIC DNA]</scope>
    <source>
        <strain evidence="7 8">ET2</strain>
    </source>
</reference>
<dbReference type="Gene3D" id="1.10.10.60">
    <property type="entry name" value="Homeodomain-like"/>
    <property type="match status" value="1"/>
</dbReference>
<dbReference type="PROSITE" id="PS00676">
    <property type="entry name" value="SIGMA54_INTERACT_2"/>
    <property type="match status" value="1"/>
</dbReference>
<dbReference type="PROSITE" id="PS50045">
    <property type="entry name" value="SIGMA54_INTERACT_4"/>
    <property type="match status" value="1"/>
</dbReference>
<comment type="caution">
    <text evidence="7">The sequence shown here is derived from an EMBL/GenBank/DDBJ whole genome shotgun (WGS) entry which is preliminary data.</text>
</comment>
<dbReference type="SUPFAM" id="SSF52172">
    <property type="entry name" value="CheY-like"/>
    <property type="match status" value="1"/>
</dbReference>
<evidence type="ECO:0000256" key="1">
    <source>
        <dbReference type="ARBA" id="ARBA00022741"/>
    </source>
</evidence>
<evidence type="ECO:0000256" key="3">
    <source>
        <dbReference type="ARBA" id="ARBA00023015"/>
    </source>
</evidence>
<evidence type="ECO:0000259" key="6">
    <source>
        <dbReference type="PROSITE" id="PS50045"/>
    </source>
</evidence>
<dbReference type="CDD" id="cd00009">
    <property type="entry name" value="AAA"/>
    <property type="match status" value="1"/>
</dbReference>
<dbReference type="OrthoDB" id="9804019at2"/>
<dbReference type="RefSeq" id="WP_072659333.1">
    <property type="nucleotide sequence ID" value="NZ_BDFD01000006.1"/>
</dbReference>
<evidence type="ECO:0000313" key="8">
    <source>
        <dbReference type="Proteomes" id="UP000231632"/>
    </source>
</evidence>
<dbReference type="PANTHER" id="PTHR32071:SF21">
    <property type="entry name" value="TRANSCRIPTIONAL REGULATORY PROTEIN FLGR"/>
    <property type="match status" value="1"/>
</dbReference>
<dbReference type="Pfam" id="PF00158">
    <property type="entry name" value="Sigma54_activat"/>
    <property type="match status" value="1"/>
</dbReference>
<feature type="domain" description="Sigma-54 factor interaction" evidence="6">
    <location>
        <begin position="138"/>
        <end position="367"/>
    </location>
</feature>
<dbReference type="EMBL" id="BDFD01000006">
    <property type="protein sequence ID" value="GAV20013.1"/>
    <property type="molecule type" value="Genomic_DNA"/>
</dbReference>
<dbReference type="STRING" id="1921010.MMIC_P0974"/>